<keyword evidence="5 6" id="KW-0456">Lyase</keyword>
<dbReference type="RefSeq" id="WP_143554423.1">
    <property type="nucleotide sequence ID" value="NZ_VJWA01000001.1"/>
</dbReference>
<dbReference type="Gene3D" id="3.40.1190.20">
    <property type="match status" value="1"/>
</dbReference>
<dbReference type="OrthoDB" id="9806925at2"/>
<feature type="binding site" evidence="6">
    <location>
        <position position="227"/>
    </location>
    <ligand>
        <name>AMP</name>
        <dbReference type="ChEBI" id="CHEBI:456215"/>
    </ligand>
</feature>
<protein>
    <recommendedName>
        <fullName evidence="6">ADP-dependent (S)-NAD(P)H-hydrate dehydratase</fullName>
        <ecNumber evidence="6">4.2.1.136</ecNumber>
    </recommendedName>
    <alternativeName>
        <fullName evidence="6">ADP-dependent NAD(P)HX dehydratase</fullName>
    </alternativeName>
</protein>
<comment type="cofactor">
    <cofactor evidence="6">
        <name>Mg(2+)</name>
        <dbReference type="ChEBI" id="CHEBI:18420"/>
    </cofactor>
</comment>
<evidence type="ECO:0000313" key="8">
    <source>
        <dbReference type="EMBL" id="TRW16879.1"/>
    </source>
</evidence>
<dbReference type="AlphaFoldDB" id="A0A552UFB6"/>
<dbReference type="NCBIfam" id="TIGR00196">
    <property type="entry name" value="yjeF_cterm"/>
    <property type="match status" value="1"/>
</dbReference>
<proteinExistence type="inferred from homology"/>
<evidence type="ECO:0000256" key="5">
    <source>
        <dbReference type="ARBA" id="ARBA00023239"/>
    </source>
</evidence>
<keyword evidence="4 6" id="KW-0520">NAD</keyword>
<feature type="domain" description="YjeF C-terminal" evidence="7">
    <location>
        <begin position="6"/>
        <end position="287"/>
    </location>
</feature>
<dbReference type="SUPFAM" id="SSF53613">
    <property type="entry name" value="Ribokinase-like"/>
    <property type="match status" value="1"/>
</dbReference>
<dbReference type="GO" id="GO:0052855">
    <property type="term" value="F:ADP-dependent NAD(P)H-hydrate dehydratase activity"/>
    <property type="evidence" value="ECO:0007669"/>
    <property type="project" value="UniProtKB-UniRule"/>
</dbReference>
<dbReference type="GO" id="GO:0046496">
    <property type="term" value="P:nicotinamide nucleotide metabolic process"/>
    <property type="evidence" value="ECO:0007669"/>
    <property type="project" value="UniProtKB-UniRule"/>
</dbReference>
<feature type="binding site" evidence="6">
    <location>
        <position position="228"/>
    </location>
    <ligand>
        <name>(6S)-NADPHX</name>
        <dbReference type="ChEBI" id="CHEBI:64076"/>
    </ligand>
</feature>
<feature type="binding site" evidence="6">
    <location>
        <begin position="198"/>
        <end position="202"/>
    </location>
    <ligand>
        <name>AMP</name>
        <dbReference type="ChEBI" id="CHEBI:456215"/>
    </ligand>
</feature>
<dbReference type="PANTHER" id="PTHR12592">
    <property type="entry name" value="ATP-DEPENDENT (S)-NAD(P)H-HYDRATE DEHYDRATASE FAMILY MEMBER"/>
    <property type="match status" value="1"/>
</dbReference>
<dbReference type="EMBL" id="VJWA01000001">
    <property type="protein sequence ID" value="TRW16879.1"/>
    <property type="molecule type" value="Genomic_DNA"/>
</dbReference>
<dbReference type="CDD" id="cd01171">
    <property type="entry name" value="YXKO-related"/>
    <property type="match status" value="1"/>
</dbReference>
<dbReference type="PROSITE" id="PS51383">
    <property type="entry name" value="YJEF_C_3"/>
    <property type="match status" value="1"/>
</dbReference>
<evidence type="ECO:0000313" key="9">
    <source>
        <dbReference type="Proteomes" id="UP000317894"/>
    </source>
</evidence>
<dbReference type="PANTHER" id="PTHR12592:SF0">
    <property type="entry name" value="ATP-DEPENDENT (S)-NAD(P)H-HYDRATE DEHYDRATASE"/>
    <property type="match status" value="1"/>
</dbReference>
<keyword evidence="1 6" id="KW-0547">Nucleotide-binding</keyword>
<comment type="catalytic activity">
    <reaction evidence="6">
        <text>(6S)-NADPHX + ADP = AMP + phosphate + NADPH + H(+)</text>
        <dbReference type="Rhea" id="RHEA:32235"/>
        <dbReference type="ChEBI" id="CHEBI:15378"/>
        <dbReference type="ChEBI" id="CHEBI:43474"/>
        <dbReference type="ChEBI" id="CHEBI:57783"/>
        <dbReference type="ChEBI" id="CHEBI:64076"/>
        <dbReference type="ChEBI" id="CHEBI:456215"/>
        <dbReference type="ChEBI" id="CHEBI:456216"/>
        <dbReference type="EC" id="4.2.1.136"/>
    </reaction>
</comment>
<organism evidence="8 9">
    <name type="scientific">Glacieibacterium frigidum</name>
    <dbReference type="NCBI Taxonomy" id="2593303"/>
    <lineage>
        <taxon>Bacteria</taxon>
        <taxon>Pseudomonadati</taxon>
        <taxon>Pseudomonadota</taxon>
        <taxon>Alphaproteobacteria</taxon>
        <taxon>Sphingomonadales</taxon>
        <taxon>Sphingosinicellaceae</taxon>
        <taxon>Glacieibacterium</taxon>
    </lineage>
</organism>
<sequence length="289" mass="29169">MIAIDEALLRTLPLPAHDGEVDKDARGRVLVIGGSVEVPGAALLASVAALRAGAGKLQVATVRSVAVALALAVPEALVSGHDETPDGGIDPAASDDLCKRLDRCDAVLVGPGMTGDDETAALASALAKHACDAVLVLDAAALKCPHALLAARPGRAVLTPHAGEMASLLDTDRDAVLADPEGHARDAAQRTGSIVVLKSSQTLIATLDGELYRYGGGGVGLATSGSGDTLAGIVTGLAARGCAPLTAAIWGVYLHGEAGARLTRTIGRVGFLARELLDEVPRVMAAHCD</sequence>
<evidence type="ECO:0000256" key="4">
    <source>
        <dbReference type="ARBA" id="ARBA00023027"/>
    </source>
</evidence>
<comment type="function">
    <text evidence="6">Catalyzes the dehydration of the S-form of NAD(P)HX at the expense of ADP, which is converted to AMP. Together with NAD(P)HX epimerase, which catalyzes the epimerization of the S- and R-forms, the enzyme allows the repair of both epimers of NAD(P)HX, a damaged form of NAD(P)H that is a result of enzymatic or heat-dependent hydration.</text>
</comment>
<reference evidence="8 9" key="1">
    <citation type="submission" date="2019-07" db="EMBL/GenBank/DDBJ databases">
        <title>Novel species isolated from glacier.</title>
        <authorList>
            <person name="Liu Q."/>
            <person name="Xin Y.-H."/>
        </authorList>
    </citation>
    <scope>NUCLEOTIDE SEQUENCE [LARGE SCALE GENOMIC DNA]</scope>
    <source>
        <strain evidence="8 9">LB1R16</strain>
    </source>
</reference>
<keyword evidence="3 6" id="KW-0521">NADP</keyword>
<comment type="catalytic activity">
    <reaction evidence="6">
        <text>(6S)-NADHX + ADP = AMP + phosphate + NADH + H(+)</text>
        <dbReference type="Rhea" id="RHEA:32223"/>
        <dbReference type="ChEBI" id="CHEBI:15378"/>
        <dbReference type="ChEBI" id="CHEBI:43474"/>
        <dbReference type="ChEBI" id="CHEBI:57945"/>
        <dbReference type="ChEBI" id="CHEBI:64074"/>
        <dbReference type="ChEBI" id="CHEBI:456215"/>
        <dbReference type="ChEBI" id="CHEBI:456216"/>
        <dbReference type="EC" id="4.2.1.136"/>
    </reaction>
</comment>
<feature type="binding site" evidence="6">
    <location>
        <position position="161"/>
    </location>
    <ligand>
        <name>(6S)-NADPHX</name>
        <dbReference type="ChEBI" id="CHEBI:64076"/>
    </ligand>
</feature>
<evidence type="ECO:0000256" key="3">
    <source>
        <dbReference type="ARBA" id="ARBA00022857"/>
    </source>
</evidence>
<comment type="subunit">
    <text evidence="6">Homotetramer.</text>
</comment>
<dbReference type="GO" id="GO:0052856">
    <property type="term" value="F:NAD(P)HX epimerase activity"/>
    <property type="evidence" value="ECO:0007669"/>
    <property type="project" value="TreeGrafter"/>
</dbReference>
<gene>
    <name evidence="6" type="primary">nnrD</name>
    <name evidence="8" type="ORF">FMM06_01330</name>
</gene>
<dbReference type="InterPro" id="IPR000631">
    <property type="entry name" value="CARKD"/>
</dbReference>
<dbReference type="GO" id="GO:0110051">
    <property type="term" value="P:metabolite repair"/>
    <property type="evidence" value="ECO:0007669"/>
    <property type="project" value="TreeGrafter"/>
</dbReference>
<evidence type="ECO:0000256" key="6">
    <source>
        <dbReference type="HAMAP-Rule" id="MF_01965"/>
    </source>
</evidence>
<dbReference type="HAMAP" id="MF_01965">
    <property type="entry name" value="NADHX_dehydratase"/>
    <property type="match status" value="1"/>
</dbReference>
<dbReference type="EC" id="4.2.1.136" evidence="6"/>
<keyword evidence="9" id="KW-1185">Reference proteome</keyword>
<comment type="similarity">
    <text evidence="6">Belongs to the NnrD/CARKD family.</text>
</comment>
<evidence type="ECO:0000256" key="1">
    <source>
        <dbReference type="ARBA" id="ARBA00022741"/>
    </source>
</evidence>
<dbReference type="Proteomes" id="UP000317894">
    <property type="component" value="Unassembled WGS sequence"/>
</dbReference>
<dbReference type="GO" id="GO:0005524">
    <property type="term" value="F:ATP binding"/>
    <property type="evidence" value="ECO:0007669"/>
    <property type="project" value="UniProtKB-KW"/>
</dbReference>
<feature type="binding site" evidence="6">
    <location>
        <position position="112"/>
    </location>
    <ligand>
        <name>(6S)-NADPHX</name>
        <dbReference type="ChEBI" id="CHEBI:64076"/>
    </ligand>
</feature>
<feature type="binding site" evidence="6">
    <location>
        <position position="41"/>
    </location>
    <ligand>
        <name>(6S)-NADPHX</name>
        <dbReference type="ChEBI" id="CHEBI:64076"/>
    </ligand>
</feature>
<comment type="caution">
    <text evidence="8">The sequence shown here is derived from an EMBL/GenBank/DDBJ whole genome shotgun (WGS) entry which is preliminary data.</text>
</comment>
<accession>A0A552UFB6</accession>
<evidence type="ECO:0000256" key="2">
    <source>
        <dbReference type="ARBA" id="ARBA00022840"/>
    </source>
</evidence>
<dbReference type="InterPro" id="IPR029056">
    <property type="entry name" value="Ribokinase-like"/>
</dbReference>
<name>A0A552UFB6_9SPHN</name>
<evidence type="ECO:0000259" key="7">
    <source>
        <dbReference type="PROSITE" id="PS51383"/>
    </source>
</evidence>
<keyword evidence="2 6" id="KW-0067">ATP-binding</keyword>
<dbReference type="Pfam" id="PF01256">
    <property type="entry name" value="Carb_kinase"/>
    <property type="match status" value="1"/>
</dbReference>